<dbReference type="AlphaFoldDB" id="A0A8H6JT31"/>
<evidence type="ECO:0000256" key="1">
    <source>
        <dbReference type="SAM" id="MobiDB-lite"/>
    </source>
</evidence>
<feature type="region of interest" description="Disordered" evidence="1">
    <location>
        <begin position="104"/>
        <end position="134"/>
    </location>
</feature>
<sequence length="275" mass="31438">MAARDFMSLQTYQNAKASYNALSTEDKILFSPERSLARRVYLLSCITPTAEFILRFSPQTDYCDVSPRFLMGAIRSLQMMLPGGQEGNAMETANEILLDFSRKETVDEDDGDVSSEEDRVGESELEDMPPSATSPRLLHMKEQYPLGPWPTIEGFREVRRSKEVVEEWAKFDEETARTFRNYTHDQAGRLLLYWGARKTPSLLCRLRSLGRSPSNEVISPETHQAFDMYSEQDEVFQEDMKGGMSSFSTILREFTSTLCARDDDRPKEMSERVSG</sequence>
<keyword evidence="3" id="KW-1185">Reference proteome</keyword>
<name>A0A8H6JT31_9PEZI</name>
<comment type="caution">
    <text evidence="2">The sequence shown here is derived from an EMBL/GenBank/DDBJ whole genome shotgun (WGS) entry which is preliminary data.</text>
</comment>
<dbReference type="Proteomes" id="UP000639643">
    <property type="component" value="Unassembled WGS sequence"/>
</dbReference>
<organism evidence="2 3">
    <name type="scientific">Colletotrichum musicola</name>
    <dbReference type="NCBI Taxonomy" id="2175873"/>
    <lineage>
        <taxon>Eukaryota</taxon>
        <taxon>Fungi</taxon>
        <taxon>Dikarya</taxon>
        <taxon>Ascomycota</taxon>
        <taxon>Pezizomycotina</taxon>
        <taxon>Sordariomycetes</taxon>
        <taxon>Hypocreomycetidae</taxon>
        <taxon>Glomerellales</taxon>
        <taxon>Glomerellaceae</taxon>
        <taxon>Colletotrichum</taxon>
        <taxon>Colletotrichum orchidearum species complex</taxon>
    </lineage>
</organism>
<dbReference type="EMBL" id="WIGM01000627">
    <property type="protein sequence ID" value="KAF6818829.1"/>
    <property type="molecule type" value="Genomic_DNA"/>
</dbReference>
<reference evidence="2" key="1">
    <citation type="journal article" date="2020" name="Phytopathology">
        <title>Genome Sequence Resources of Colletotrichum truncatum, C. plurivorum, C. musicola, and C. sojae: Four Species Pathogenic to Soybean (Glycine max).</title>
        <authorList>
            <person name="Rogerio F."/>
            <person name="Boufleur T.R."/>
            <person name="Ciampi-Guillardi M."/>
            <person name="Sukno S.A."/>
            <person name="Thon M.R."/>
            <person name="Massola Junior N.S."/>
            <person name="Baroncelli R."/>
        </authorList>
    </citation>
    <scope>NUCLEOTIDE SEQUENCE</scope>
    <source>
        <strain evidence="2">LFN0074</strain>
    </source>
</reference>
<proteinExistence type="predicted"/>
<accession>A0A8H6JT31</accession>
<gene>
    <name evidence="2" type="ORF">CMUS01_11841</name>
</gene>
<feature type="compositionally biased region" description="Acidic residues" evidence="1">
    <location>
        <begin position="106"/>
        <end position="115"/>
    </location>
</feature>
<protein>
    <submittedName>
        <fullName evidence="2">Uncharacterized protein</fullName>
    </submittedName>
</protein>
<evidence type="ECO:0000313" key="2">
    <source>
        <dbReference type="EMBL" id="KAF6818829.1"/>
    </source>
</evidence>
<evidence type="ECO:0000313" key="3">
    <source>
        <dbReference type="Proteomes" id="UP000639643"/>
    </source>
</evidence>